<evidence type="ECO:0000313" key="1">
    <source>
        <dbReference type="EMBL" id="KFR17349.1"/>
    </source>
</evidence>
<protein>
    <submittedName>
        <fullName evidence="1">Peroxisome assembly protein 26</fullName>
    </submittedName>
</protein>
<dbReference type="STRING" id="30419.A0A091WP19"/>
<dbReference type="PANTHER" id="PTHR16262:SF2">
    <property type="entry name" value="PEROXISOME ASSEMBLY PROTEIN 26"/>
    <property type="match status" value="1"/>
</dbReference>
<dbReference type="InterPro" id="IPR010797">
    <property type="entry name" value="Pex26"/>
</dbReference>
<dbReference type="Pfam" id="PF07163">
    <property type="entry name" value="Pex26"/>
    <property type="match status" value="1"/>
</dbReference>
<keyword evidence="2" id="KW-1185">Reference proteome</keyword>
<dbReference type="GO" id="GO:0005778">
    <property type="term" value="C:peroxisomal membrane"/>
    <property type="evidence" value="ECO:0007669"/>
    <property type="project" value="InterPro"/>
</dbReference>
<evidence type="ECO:0000313" key="2">
    <source>
        <dbReference type="Proteomes" id="UP000053605"/>
    </source>
</evidence>
<dbReference type="GO" id="GO:0016558">
    <property type="term" value="P:protein import into peroxisome matrix"/>
    <property type="evidence" value="ECO:0007669"/>
    <property type="project" value="TreeGrafter"/>
</dbReference>
<dbReference type="EMBL" id="KK736135">
    <property type="protein sequence ID" value="KFR17349.1"/>
    <property type="molecule type" value="Genomic_DNA"/>
</dbReference>
<sequence>SSAEVRCSLCVVGIQALAEMNRWREVLSWVLQYYHVPEHLPPKVLELCILLYSQVREPQVMLEVGSSWLRDQTNKSLPEYGSLLELYLLHVLLPLGQFEGAEELVRGCDVFDSEQQLAFLETICESRCRWTQREEMDSADDEQQDGATETLLGALSQKLLTMLTLLRRALRSMSSHFCLLPYKKMLLATFLLYLVVVRLDPGTVLRCPIFKI</sequence>
<dbReference type="PhylomeDB" id="A0A091WP19"/>
<dbReference type="AlphaFoldDB" id="A0A091WP19"/>
<dbReference type="Proteomes" id="UP000053605">
    <property type="component" value="Unassembled WGS sequence"/>
</dbReference>
<gene>
    <name evidence="1" type="ORF">N306_14675</name>
</gene>
<dbReference type="GO" id="GO:0051117">
    <property type="term" value="F:ATPase binding"/>
    <property type="evidence" value="ECO:0007669"/>
    <property type="project" value="TreeGrafter"/>
</dbReference>
<reference evidence="1 2" key="1">
    <citation type="submission" date="2014-04" db="EMBL/GenBank/DDBJ databases">
        <title>Genome evolution of avian class.</title>
        <authorList>
            <person name="Zhang G."/>
            <person name="Li C."/>
        </authorList>
    </citation>
    <scope>NUCLEOTIDE SEQUENCE [LARGE SCALE GENOMIC DNA]</scope>
    <source>
        <strain evidence="1">BGI_N306</strain>
    </source>
</reference>
<accession>A0A091WP19</accession>
<dbReference type="GO" id="GO:0044877">
    <property type="term" value="F:protein-containing complex binding"/>
    <property type="evidence" value="ECO:0007669"/>
    <property type="project" value="InterPro"/>
</dbReference>
<feature type="non-terminal residue" evidence="1">
    <location>
        <position position="1"/>
    </location>
</feature>
<feature type="non-terminal residue" evidence="1">
    <location>
        <position position="212"/>
    </location>
</feature>
<dbReference type="PANTHER" id="PTHR16262">
    <property type="entry name" value="PEROXISOME ASSEMBLY PROTEIN 26"/>
    <property type="match status" value="1"/>
</dbReference>
<name>A0A091WP19_OPIHO</name>
<dbReference type="GO" id="GO:0045046">
    <property type="term" value="P:protein import into peroxisome membrane"/>
    <property type="evidence" value="ECO:0007669"/>
    <property type="project" value="InterPro"/>
</dbReference>
<organism evidence="1 2">
    <name type="scientific">Opisthocomus hoazin</name>
    <name type="common">Hoatzin</name>
    <name type="synonym">Phasianus hoazin</name>
    <dbReference type="NCBI Taxonomy" id="30419"/>
    <lineage>
        <taxon>Eukaryota</taxon>
        <taxon>Metazoa</taxon>
        <taxon>Chordata</taxon>
        <taxon>Craniata</taxon>
        <taxon>Vertebrata</taxon>
        <taxon>Euteleostomi</taxon>
        <taxon>Archelosauria</taxon>
        <taxon>Archosauria</taxon>
        <taxon>Dinosauria</taxon>
        <taxon>Saurischia</taxon>
        <taxon>Theropoda</taxon>
        <taxon>Coelurosauria</taxon>
        <taxon>Aves</taxon>
        <taxon>Neognathae</taxon>
        <taxon>Neoaves</taxon>
        <taxon>Opisthocomiformes</taxon>
        <taxon>Opisthocomidae</taxon>
        <taxon>Opisthocomus</taxon>
    </lineage>
</organism>
<proteinExistence type="predicted"/>